<dbReference type="Gramene" id="TRITD5Bv1G171870.6">
    <property type="protein sequence ID" value="TRITD5Bv1G171870.6"/>
    <property type="gene ID" value="TRITD5Bv1G171870"/>
</dbReference>
<keyword evidence="3" id="KW-1185">Reference proteome</keyword>
<dbReference type="Gene3D" id="3.40.50.1820">
    <property type="entry name" value="alpha/beta hydrolase"/>
    <property type="match status" value="1"/>
</dbReference>
<dbReference type="PANTHER" id="PTHR47832">
    <property type="entry name" value="DNA PHOTOLYASE"/>
    <property type="match status" value="1"/>
</dbReference>
<dbReference type="InterPro" id="IPR000073">
    <property type="entry name" value="AB_hydrolase_1"/>
</dbReference>
<evidence type="ECO:0000313" key="3">
    <source>
        <dbReference type="Proteomes" id="UP000324705"/>
    </source>
</evidence>
<feature type="domain" description="AB hydrolase-1" evidence="1">
    <location>
        <begin position="392"/>
        <end position="621"/>
    </location>
</feature>
<name>A0A9R0XE26_TRITD</name>
<accession>A0A9R0XE26</accession>
<dbReference type="Proteomes" id="UP000324705">
    <property type="component" value="Chromosome 5B"/>
</dbReference>
<dbReference type="AlphaFoldDB" id="A0A9R0XE26"/>
<organism evidence="2 3">
    <name type="scientific">Triticum turgidum subsp. durum</name>
    <name type="common">Durum wheat</name>
    <name type="synonym">Triticum durum</name>
    <dbReference type="NCBI Taxonomy" id="4567"/>
    <lineage>
        <taxon>Eukaryota</taxon>
        <taxon>Viridiplantae</taxon>
        <taxon>Streptophyta</taxon>
        <taxon>Embryophyta</taxon>
        <taxon>Tracheophyta</taxon>
        <taxon>Spermatophyta</taxon>
        <taxon>Magnoliopsida</taxon>
        <taxon>Liliopsida</taxon>
        <taxon>Poales</taxon>
        <taxon>Poaceae</taxon>
        <taxon>BOP clade</taxon>
        <taxon>Pooideae</taxon>
        <taxon>Triticodae</taxon>
        <taxon>Triticeae</taxon>
        <taxon>Triticinae</taxon>
        <taxon>Triticum</taxon>
    </lineage>
</organism>
<protein>
    <recommendedName>
        <fullName evidence="1">AB hydrolase-1 domain-containing protein</fullName>
    </recommendedName>
</protein>
<evidence type="ECO:0000313" key="2">
    <source>
        <dbReference type="EMBL" id="VAI35002.1"/>
    </source>
</evidence>
<dbReference type="Pfam" id="PF12697">
    <property type="entry name" value="Abhydrolase_6"/>
    <property type="match status" value="1"/>
</dbReference>
<proteinExistence type="predicted"/>
<dbReference type="InterPro" id="IPR029058">
    <property type="entry name" value="AB_hydrolase_fold"/>
</dbReference>
<reference evidence="2 3" key="1">
    <citation type="submission" date="2017-09" db="EMBL/GenBank/DDBJ databases">
        <authorList>
            <consortium name="International Durum Wheat Genome Sequencing Consortium (IDWGSC)"/>
            <person name="Milanesi L."/>
        </authorList>
    </citation>
    <scope>NUCLEOTIDE SEQUENCE [LARGE SCALE GENOMIC DNA]</scope>
    <source>
        <strain evidence="3">cv. Svevo</strain>
    </source>
</reference>
<evidence type="ECO:0000259" key="1">
    <source>
        <dbReference type="Pfam" id="PF12697"/>
    </source>
</evidence>
<dbReference type="PRINTS" id="PR00111">
    <property type="entry name" value="ABHYDROLASE"/>
</dbReference>
<dbReference type="EMBL" id="LT934120">
    <property type="protein sequence ID" value="VAI35002.1"/>
    <property type="molecule type" value="Genomic_DNA"/>
</dbReference>
<dbReference type="SUPFAM" id="SSF53474">
    <property type="entry name" value="alpha/beta-Hydrolases"/>
    <property type="match status" value="1"/>
</dbReference>
<gene>
    <name evidence="2" type="ORF">TRITD_5Bv1G171870</name>
</gene>
<sequence length="645" mass="71887">MRLGCCKLGYSDTRLELLLFALKDLKLALKSQRSDLLIGLGNAEDAVLKLANEVAMQANVESSLSNGSFTRGNPPEIKFWTAPLYDYKSLRQLSTSRNQFLNEKFSTTTALPAPTLPTLNVELDTDITTVSCSGSLPTLEELKVFLKESRMAQDNWVPIKSTSARSMLKAALIQRKIKSNVSLSDGDGGNIEDITTSAGASGRKIAGSMFASESSLEVRGGTDITLDALEAYLKYLEGTGKASWQELHDKVRFAETRDGASFHTLFGNAIQLGVISRRRAYQETIQYERDRNAGFLSPFGYSTPTVTSAVDAICSLEWYWLLALKSQVSIEENYPLKFWRWKGYLIQQLRCELPLPILLYKRTPMQMDRFLGFHHLIFYWQYTSVGHEGPAVLLVHGFGASLQHFRDNISNIADEGHRVWAITLLGFGKSEKPNVDYSELLWSELLRDFIVDVVREPVHLVGNSIGGYICAIAAGLWPSLANSLVLLNSAGSVVPNYSFIPLSKEGRTSWLSRLQARLLLLFLRSRAGGILKGYYPTKQMQSYDPGATTVIESVFNFNLSIPLNFLFDSFGGNILVIQGIKDPLIKSESFVSMLREHCSKVQIRELNAGHAPHDEVPDEVNSLLSEWMKTNKTELKPALEKSKAI</sequence>
<dbReference type="PANTHER" id="PTHR47832:SF1">
    <property type="entry name" value="DNA PHOTOLYASE"/>
    <property type="match status" value="1"/>
</dbReference>